<proteinExistence type="predicted"/>
<dbReference type="RefSeq" id="WP_019224928.1">
    <property type="nucleotide sequence ID" value="NZ_CP007033.1"/>
</dbReference>
<sequence length="67" mass="7520">MLCEKDYFDAAAVIFAGMLKNDAIEMEFVQNPNHQLEIRFKTEGSKDFVSSSGIMSAIIRSIKTTET</sequence>
<name>A0ABN4C2S7_DEHRP</name>
<accession>A0ABN4C2S7</accession>
<evidence type="ECO:0000313" key="2">
    <source>
        <dbReference type="Proteomes" id="UP000018934"/>
    </source>
</evidence>
<organism evidence="1 2">
    <name type="scientific">Dehalobacter restrictus (strain DSM 9455 / PER-K23)</name>
    <dbReference type="NCBI Taxonomy" id="871738"/>
    <lineage>
        <taxon>Bacteria</taxon>
        <taxon>Bacillati</taxon>
        <taxon>Bacillota</taxon>
        <taxon>Clostridia</taxon>
        <taxon>Eubacteriales</taxon>
        <taxon>Desulfitobacteriaceae</taxon>
        <taxon>Dehalobacter</taxon>
    </lineage>
</organism>
<reference evidence="1 2" key="1">
    <citation type="journal article" date="2013" name="Stand. Genomic Sci.">
        <title>Complete genome sequence of Dehalobacter restrictus PER-K23(T.).</title>
        <authorList>
            <person name="Kruse T."/>
            <person name="Maillard J."/>
            <person name="Goodwin L."/>
            <person name="Woyke T."/>
            <person name="Teshima H."/>
            <person name="Bruce D."/>
            <person name="Detter C."/>
            <person name="Tapia R."/>
            <person name="Han C."/>
            <person name="Huntemann M."/>
            <person name="Wei C.L."/>
            <person name="Han J."/>
            <person name="Chen A."/>
            <person name="Kyrpides N."/>
            <person name="Szeto E."/>
            <person name="Markowitz V."/>
            <person name="Ivanova N."/>
            <person name="Pagani I."/>
            <person name="Pati A."/>
            <person name="Pitluck S."/>
            <person name="Nolan M."/>
            <person name="Holliger C."/>
            <person name="Smidt H."/>
        </authorList>
    </citation>
    <scope>NUCLEOTIDE SEQUENCE [LARGE SCALE GENOMIC DNA]</scope>
    <source>
        <strain evidence="2">DSM 9455</strain>
    </source>
</reference>
<dbReference type="Proteomes" id="UP000018934">
    <property type="component" value="Chromosome"/>
</dbReference>
<protein>
    <submittedName>
        <fullName evidence="1">Uncharacterized protein</fullName>
    </submittedName>
</protein>
<dbReference type="EMBL" id="CP007033">
    <property type="protein sequence ID" value="AHF11493.1"/>
    <property type="molecule type" value="Genomic_DNA"/>
</dbReference>
<keyword evidence="2" id="KW-1185">Reference proteome</keyword>
<gene>
    <name evidence="1" type="ORF">DEHRE_13895</name>
</gene>
<evidence type="ECO:0000313" key="1">
    <source>
        <dbReference type="EMBL" id="AHF11493.1"/>
    </source>
</evidence>